<sequence>MAQAWLPVASRIPALEDSGHMRGGIPRVVWFIWPTDPQRVSARSVAQRLVQIKRPAHLVWNPITGQIIQSLSPTRAASGLPGDLNRHGRVCVQIRVLGSVEEPFTESKLDGLDDILGWLDSWGVPRRWPAGPPLAYPGSVAVQTSRRLWARGGHFGNSQVPGSVEGDPGPIDVHRIVGGQEGSLAVPRPREEMDRGCTGERSVVNNSTVI</sequence>
<organism evidence="1 2">
    <name type="scientific">Sphaerisporangium flaviroseum</name>
    <dbReference type="NCBI Taxonomy" id="509199"/>
    <lineage>
        <taxon>Bacteria</taxon>
        <taxon>Bacillati</taxon>
        <taxon>Actinomycetota</taxon>
        <taxon>Actinomycetes</taxon>
        <taxon>Streptosporangiales</taxon>
        <taxon>Streptosporangiaceae</taxon>
        <taxon>Sphaerisporangium</taxon>
    </lineage>
</organism>
<evidence type="ECO:0000313" key="2">
    <source>
        <dbReference type="Proteomes" id="UP001500888"/>
    </source>
</evidence>
<protein>
    <submittedName>
        <fullName evidence="1">Uncharacterized protein</fullName>
    </submittedName>
</protein>
<dbReference type="RefSeq" id="WP_344946226.1">
    <property type="nucleotide sequence ID" value="NZ_BAAAZR010000020.1"/>
</dbReference>
<comment type="caution">
    <text evidence="1">The sequence shown here is derived from an EMBL/GenBank/DDBJ whole genome shotgun (WGS) entry which is preliminary data.</text>
</comment>
<proteinExistence type="predicted"/>
<keyword evidence="2" id="KW-1185">Reference proteome</keyword>
<reference evidence="2" key="1">
    <citation type="journal article" date="2019" name="Int. J. Syst. Evol. Microbiol.">
        <title>The Global Catalogue of Microorganisms (GCM) 10K type strain sequencing project: providing services to taxonomists for standard genome sequencing and annotation.</title>
        <authorList>
            <consortium name="The Broad Institute Genomics Platform"/>
            <consortium name="The Broad Institute Genome Sequencing Center for Infectious Disease"/>
            <person name="Wu L."/>
            <person name="Ma J."/>
        </authorList>
    </citation>
    <scope>NUCLEOTIDE SEQUENCE [LARGE SCALE GENOMIC DNA]</scope>
    <source>
        <strain evidence="2">JCM 16908</strain>
    </source>
</reference>
<accession>A0ABP7IVC3</accession>
<dbReference type="Proteomes" id="UP001500888">
    <property type="component" value="Unassembled WGS sequence"/>
</dbReference>
<name>A0ABP7IVC3_9ACTN</name>
<gene>
    <name evidence="1" type="ORF">GCM10022226_55070</name>
</gene>
<dbReference type="EMBL" id="BAAAZR010000020">
    <property type="protein sequence ID" value="GAA3827155.1"/>
    <property type="molecule type" value="Genomic_DNA"/>
</dbReference>
<evidence type="ECO:0000313" key="1">
    <source>
        <dbReference type="EMBL" id="GAA3827155.1"/>
    </source>
</evidence>